<dbReference type="Pfam" id="PF13968">
    <property type="entry name" value="DUF4220"/>
    <property type="match status" value="3"/>
</dbReference>
<feature type="transmembrane region" description="Helical" evidence="1">
    <location>
        <begin position="318"/>
        <end position="338"/>
    </location>
</feature>
<feature type="domain" description="DUF4220" evidence="2">
    <location>
        <begin position="150"/>
        <end position="308"/>
    </location>
</feature>
<keyword evidence="1" id="KW-0812">Transmembrane</keyword>
<feature type="transmembrane region" description="Helical" evidence="1">
    <location>
        <begin position="134"/>
        <end position="157"/>
    </location>
</feature>
<evidence type="ECO:0000313" key="3">
    <source>
        <dbReference type="EMBL" id="RVW88609.1"/>
    </source>
</evidence>
<evidence type="ECO:0000259" key="2">
    <source>
        <dbReference type="Pfam" id="PF13968"/>
    </source>
</evidence>
<feature type="transmembrane region" description="Helical" evidence="1">
    <location>
        <begin position="71"/>
        <end position="90"/>
    </location>
</feature>
<comment type="caution">
    <text evidence="3">The sequence shown here is derived from an EMBL/GenBank/DDBJ whole genome shotgun (WGS) entry which is preliminary data.</text>
</comment>
<protein>
    <recommendedName>
        <fullName evidence="2">DUF4220 domain-containing protein</fullName>
    </recommendedName>
</protein>
<proteinExistence type="predicted"/>
<name>A0A438HVX9_VITVI</name>
<dbReference type="InterPro" id="IPR007658">
    <property type="entry name" value="DUF594"/>
</dbReference>
<feature type="domain" description="DUF4220" evidence="2">
    <location>
        <begin position="312"/>
        <end position="393"/>
    </location>
</feature>
<feature type="domain" description="DUF4220" evidence="2">
    <location>
        <begin position="105"/>
        <end position="149"/>
    </location>
</feature>
<organism evidence="3 4">
    <name type="scientific">Vitis vinifera</name>
    <name type="common">Grape</name>
    <dbReference type="NCBI Taxonomy" id="29760"/>
    <lineage>
        <taxon>Eukaryota</taxon>
        <taxon>Viridiplantae</taxon>
        <taxon>Streptophyta</taxon>
        <taxon>Embryophyta</taxon>
        <taxon>Tracheophyta</taxon>
        <taxon>Spermatophyta</taxon>
        <taxon>Magnoliopsida</taxon>
        <taxon>eudicotyledons</taxon>
        <taxon>Gunneridae</taxon>
        <taxon>Pentapetalae</taxon>
        <taxon>rosids</taxon>
        <taxon>Vitales</taxon>
        <taxon>Vitaceae</taxon>
        <taxon>Viteae</taxon>
        <taxon>Vitis</taxon>
    </lineage>
</organism>
<dbReference type="InterPro" id="IPR025315">
    <property type="entry name" value="DUF4220"/>
</dbReference>
<evidence type="ECO:0000256" key="1">
    <source>
        <dbReference type="SAM" id="Phobius"/>
    </source>
</evidence>
<keyword evidence="1" id="KW-0472">Membrane</keyword>
<dbReference type="AlphaFoldDB" id="A0A438HVX9"/>
<reference evidence="3 4" key="1">
    <citation type="journal article" date="2018" name="PLoS Genet.">
        <title>Population sequencing reveals clonal diversity and ancestral inbreeding in the grapevine cultivar Chardonnay.</title>
        <authorList>
            <person name="Roach M.J."/>
            <person name="Johnson D.L."/>
            <person name="Bohlmann J."/>
            <person name="van Vuuren H.J."/>
            <person name="Jones S.J."/>
            <person name="Pretorius I.S."/>
            <person name="Schmidt S.A."/>
            <person name="Borneman A.R."/>
        </authorList>
    </citation>
    <scope>NUCLEOTIDE SEQUENCE [LARGE SCALE GENOMIC DNA]</scope>
    <source>
        <strain evidence="4">cv. Chardonnay</strain>
        <tissue evidence="3">Leaf</tissue>
    </source>
</reference>
<keyword evidence="1" id="KW-1133">Transmembrane helix</keyword>
<evidence type="ECO:0000313" key="4">
    <source>
        <dbReference type="Proteomes" id="UP000288805"/>
    </source>
</evidence>
<feature type="transmembrane region" description="Helical" evidence="1">
    <location>
        <begin position="102"/>
        <end position="122"/>
    </location>
</feature>
<dbReference type="PANTHER" id="PTHR31325">
    <property type="entry name" value="OS01G0798800 PROTEIN-RELATED"/>
    <property type="match status" value="1"/>
</dbReference>
<sequence>MTQFQKHSPQHLRSSFPSLQPSATLFDYRDEFHFRETMLSTGVSSMILVNRRRLMPILPSSLMKLWNKWELRVMVLLSLSLQILLIILGNRRKYTAKSWVGVIIWLAYLSADWVATVSIGILMNQEDCEDKSPATNYVIMAFWAPFLLFGGAFYVFLKSWEGEELNFLAIPVFIIGLIKYGERTWILRSASSDHFRDAMLPRPDPGPNYAKFMDVYSLKKAEGYNVSLCPGIETSKLVNHSPPAAINSIVPDAAILQAAYYFFNNFKRLFADLILSFQDRQDSQSFFQSTSWEEVFRVIETELGFIIDTGRYSTTDVIITYSLLAGGIVIEMYAIAVLLSSDWTELWLSKHKNPFLNLLYRTFFTRRLCFQLPYVLPAKNRWSDSMAQHNLISICLKEKPIRCSGVQKFLGIYEALQGHQCKNSKVSPDLKRLIFEILQEKSRGASDIEACKRICSQRGDNVLEKMNCLPKFDWSIIKVEFDQSILLWHIATDLCYYADLNKNPNSVESSQCKASKLLSDYMLYLLVMCPFMLPNGIGKIRFQDSCAEATEFFQERNYITSRSQACTTLLQVNTEILPLEVKGDRSKSVLFDACRLAKCLQSLETEEQWQCEQKWEMMSHVWVEMLSHAAGQCQWNHMPSSSGRRRAAHSCLASDGSFLE</sequence>
<dbReference type="EMBL" id="QGNW01000172">
    <property type="protein sequence ID" value="RVW88609.1"/>
    <property type="molecule type" value="Genomic_DNA"/>
</dbReference>
<accession>A0A438HVX9</accession>
<dbReference type="Pfam" id="PF04578">
    <property type="entry name" value="DUF594"/>
    <property type="match status" value="1"/>
</dbReference>
<gene>
    <name evidence="3" type="ORF">CK203_032965</name>
</gene>
<dbReference type="Proteomes" id="UP000288805">
    <property type="component" value="Unassembled WGS sequence"/>
</dbReference>